<dbReference type="EMBL" id="MPRJ01000014">
    <property type="protein sequence ID" value="OOZ37244.1"/>
    <property type="molecule type" value="Genomic_DNA"/>
</dbReference>
<dbReference type="GO" id="GO:0007165">
    <property type="term" value="P:signal transduction"/>
    <property type="evidence" value="ECO:0007669"/>
    <property type="project" value="InterPro"/>
</dbReference>
<dbReference type="Pfam" id="PF01584">
    <property type="entry name" value="CheW"/>
    <property type="match status" value="1"/>
</dbReference>
<keyword evidence="3" id="KW-1185">Reference proteome</keyword>
<proteinExistence type="predicted"/>
<dbReference type="AlphaFoldDB" id="A0A1T2KWQ3"/>
<dbReference type="PANTHER" id="PTHR22617:SF23">
    <property type="entry name" value="CHEMOTAXIS PROTEIN CHEW"/>
    <property type="match status" value="1"/>
</dbReference>
<name>A0A1T2KWQ3_9GAMM</name>
<feature type="domain" description="CheW-like" evidence="1">
    <location>
        <begin position="14"/>
        <end position="154"/>
    </location>
</feature>
<evidence type="ECO:0000259" key="1">
    <source>
        <dbReference type="PROSITE" id="PS50851"/>
    </source>
</evidence>
<dbReference type="CDD" id="cd00732">
    <property type="entry name" value="CheW"/>
    <property type="match status" value="1"/>
</dbReference>
<dbReference type="Gene3D" id="2.40.50.180">
    <property type="entry name" value="CheA-289, Domain 4"/>
    <property type="match status" value="1"/>
</dbReference>
<comment type="caution">
    <text evidence="2">The sequence shown here is derived from an EMBL/GenBank/DDBJ whole genome shotgun (WGS) entry which is preliminary data.</text>
</comment>
<evidence type="ECO:0000313" key="2">
    <source>
        <dbReference type="EMBL" id="OOZ37244.1"/>
    </source>
</evidence>
<dbReference type="Gene3D" id="2.30.30.40">
    <property type="entry name" value="SH3 Domains"/>
    <property type="match status" value="1"/>
</dbReference>
<dbReference type="OrthoDB" id="9790406at2"/>
<accession>A0A1T2KWQ3</accession>
<sequence length="160" mass="17339">MNASAEESTENIPMVQLVTFKLAEERYGINVMQVQEVLPVGEITPVPGSPAYVLGIINLRGNVVTIFDARNHFGLPGVEVSPASRILIIESDRQIVGMLVDSVAEVVELGEDEITPAPNLGNAESSRYIRGVATLEGELLVVVDLNNLLTDDEWKEVAKV</sequence>
<dbReference type="RefSeq" id="WP_078486118.1">
    <property type="nucleotide sequence ID" value="NZ_MPRJ01000014.1"/>
</dbReference>
<dbReference type="InterPro" id="IPR039315">
    <property type="entry name" value="CheW"/>
</dbReference>
<dbReference type="SUPFAM" id="SSF50341">
    <property type="entry name" value="CheW-like"/>
    <property type="match status" value="1"/>
</dbReference>
<dbReference type="InterPro" id="IPR002545">
    <property type="entry name" value="CheW-lke_dom"/>
</dbReference>
<gene>
    <name evidence="2" type="ORF">BOW51_03420</name>
</gene>
<reference evidence="2 3" key="1">
    <citation type="submission" date="2016-11" db="EMBL/GenBank/DDBJ databases">
        <title>Mixed transmission modes and dynamic genome evolution in an obligate animal-bacterial symbiosis.</title>
        <authorList>
            <person name="Russell S.L."/>
            <person name="Corbett-Detig R.B."/>
            <person name="Cavanaugh C.M."/>
        </authorList>
    </citation>
    <scope>NUCLEOTIDE SEQUENCE [LARGE SCALE GENOMIC DNA]</scope>
    <source>
        <strain evidence="2">Se-Cadez</strain>
    </source>
</reference>
<organism evidence="2 3">
    <name type="scientific">Solemya velesiana gill symbiont</name>
    <dbReference type="NCBI Taxonomy" id="1918948"/>
    <lineage>
        <taxon>Bacteria</taxon>
        <taxon>Pseudomonadati</taxon>
        <taxon>Pseudomonadota</taxon>
        <taxon>Gammaproteobacteria</taxon>
        <taxon>sulfur-oxidizing symbionts</taxon>
    </lineage>
</organism>
<dbReference type="PROSITE" id="PS50851">
    <property type="entry name" value="CHEW"/>
    <property type="match status" value="1"/>
</dbReference>
<dbReference type="InterPro" id="IPR036061">
    <property type="entry name" value="CheW-like_dom_sf"/>
</dbReference>
<protein>
    <submittedName>
        <fullName evidence="2">Chemotaxis protein CheW</fullName>
    </submittedName>
</protein>
<dbReference type="SMART" id="SM00260">
    <property type="entry name" value="CheW"/>
    <property type="match status" value="1"/>
</dbReference>
<dbReference type="Proteomes" id="UP000190896">
    <property type="component" value="Unassembled WGS sequence"/>
</dbReference>
<dbReference type="PANTHER" id="PTHR22617">
    <property type="entry name" value="CHEMOTAXIS SENSOR HISTIDINE KINASE-RELATED"/>
    <property type="match status" value="1"/>
</dbReference>
<dbReference type="GO" id="GO:0005829">
    <property type="term" value="C:cytosol"/>
    <property type="evidence" value="ECO:0007669"/>
    <property type="project" value="TreeGrafter"/>
</dbReference>
<dbReference type="GO" id="GO:0006935">
    <property type="term" value="P:chemotaxis"/>
    <property type="evidence" value="ECO:0007669"/>
    <property type="project" value="InterPro"/>
</dbReference>
<evidence type="ECO:0000313" key="3">
    <source>
        <dbReference type="Proteomes" id="UP000190896"/>
    </source>
</evidence>